<gene>
    <name evidence="1" type="ORF">SAMN05421856_105174</name>
</gene>
<proteinExistence type="predicted"/>
<dbReference type="EMBL" id="FOBV01000005">
    <property type="protein sequence ID" value="SEM66706.1"/>
    <property type="molecule type" value="Genomic_DNA"/>
</dbReference>
<sequence>MPVILNETKWNEESQHTIDASFVRMKNKTIIFDILLIDSKTNSLFTIDYLSLTSNVCHFYFV</sequence>
<organism evidence="1 2">
    <name type="scientific">Chryseobacterium taichungense</name>
    <dbReference type="NCBI Taxonomy" id="295069"/>
    <lineage>
        <taxon>Bacteria</taxon>
        <taxon>Pseudomonadati</taxon>
        <taxon>Bacteroidota</taxon>
        <taxon>Flavobacteriia</taxon>
        <taxon>Flavobacteriales</taxon>
        <taxon>Weeksellaceae</taxon>
        <taxon>Chryseobacterium group</taxon>
        <taxon>Chryseobacterium</taxon>
    </lineage>
</organism>
<evidence type="ECO:0000313" key="1">
    <source>
        <dbReference type="EMBL" id="SEM66706.1"/>
    </source>
</evidence>
<evidence type="ECO:0000313" key="2">
    <source>
        <dbReference type="Proteomes" id="UP000199450"/>
    </source>
</evidence>
<dbReference type="Proteomes" id="UP000199450">
    <property type="component" value="Unassembled WGS sequence"/>
</dbReference>
<keyword evidence="2" id="KW-1185">Reference proteome</keyword>
<dbReference type="RefSeq" id="WP_090000283.1">
    <property type="nucleotide sequence ID" value="NZ_FOBV01000005.1"/>
</dbReference>
<dbReference type="AlphaFoldDB" id="A0A1H8A8B2"/>
<reference evidence="2" key="1">
    <citation type="submission" date="2016-10" db="EMBL/GenBank/DDBJ databases">
        <authorList>
            <person name="Varghese N."/>
            <person name="Submissions S."/>
        </authorList>
    </citation>
    <scope>NUCLEOTIDE SEQUENCE [LARGE SCALE GENOMIC DNA]</scope>
    <source>
        <strain evidence="2">DSM 17453</strain>
    </source>
</reference>
<name>A0A1H8A8B2_9FLAO</name>
<protein>
    <submittedName>
        <fullName evidence="1">Uncharacterized protein</fullName>
    </submittedName>
</protein>
<accession>A0A1H8A8B2</accession>